<reference evidence="3" key="1">
    <citation type="submission" date="2022-11" db="UniProtKB">
        <authorList>
            <consortium name="WormBaseParasite"/>
        </authorList>
    </citation>
    <scope>IDENTIFICATION</scope>
</reference>
<organism evidence="2 3">
    <name type="scientific">Plectus sambesii</name>
    <dbReference type="NCBI Taxonomy" id="2011161"/>
    <lineage>
        <taxon>Eukaryota</taxon>
        <taxon>Metazoa</taxon>
        <taxon>Ecdysozoa</taxon>
        <taxon>Nematoda</taxon>
        <taxon>Chromadorea</taxon>
        <taxon>Plectida</taxon>
        <taxon>Plectina</taxon>
        <taxon>Plectoidea</taxon>
        <taxon>Plectidae</taxon>
        <taxon>Plectus</taxon>
    </lineage>
</organism>
<keyword evidence="2" id="KW-1185">Reference proteome</keyword>
<dbReference type="WBParaSite" id="PSAMB.scaffold1718size28480.g14491.t1">
    <property type="protein sequence ID" value="PSAMB.scaffold1718size28480.g14491.t1"/>
    <property type="gene ID" value="PSAMB.scaffold1718size28480.g14491"/>
</dbReference>
<name>A0A914VCN1_9BILA</name>
<dbReference type="AlphaFoldDB" id="A0A914VCN1"/>
<evidence type="ECO:0000256" key="1">
    <source>
        <dbReference type="SAM" id="MobiDB-lite"/>
    </source>
</evidence>
<proteinExistence type="predicted"/>
<feature type="compositionally biased region" description="Polar residues" evidence="1">
    <location>
        <begin position="50"/>
        <end position="60"/>
    </location>
</feature>
<protein>
    <submittedName>
        <fullName evidence="3">Uncharacterized protein</fullName>
    </submittedName>
</protein>
<accession>A0A914VCN1</accession>
<dbReference type="Proteomes" id="UP000887566">
    <property type="component" value="Unplaced"/>
</dbReference>
<evidence type="ECO:0000313" key="3">
    <source>
        <dbReference type="WBParaSite" id="PSAMB.scaffold1718size28480.g14491.t1"/>
    </source>
</evidence>
<sequence>MVNRRRSVLANLNSVPPADMCPKTPRVVITAEEQELCKVWLAAEDDEENSNSSDAFTDTCNTRDRTVDHPSNSENRRIGPARKTSRSTNAVMPFNFLNVRQTTASDCRLVEAITDCFVRAKNPLQRHPDKLIWKVNVGSLVEYRYSTRYNGFVPTGNTKPRIFIADEMFEIVRVSSIGNDVVVLV</sequence>
<feature type="region of interest" description="Disordered" evidence="1">
    <location>
        <begin position="48"/>
        <end position="85"/>
    </location>
</feature>
<evidence type="ECO:0000313" key="2">
    <source>
        <dbReference type="Proteomes" id="UP000887566"/>
    </source>
</evidence>